<organism evidence="2 3">
    <name type="scientific">Pseudoalteromonas aurantia</name>
    <dbReference type="NCBI Taxonomy" id="43654"/>
    <lineage>
        <taxon>Bacteria</taxon>
        <taxon>Pseudomonadati</taxon>
        <taxon>Pseudomonadota</taxon>
        <taxon>Gammaproteobacteria</taxon>
        <taxon>Alteromonadales</taxon>
        <taxon>Pseudoalteromonadaceae</taxon>
        <taxon>Pseudoalteromonas</taxon>
    </lineage>
</organism>
<feature type="domain" description="PDZ" evidence="1">
    <location>
        <begin position="158"/>
        <end position="233"/>
    </location>
</feature>
<dbReference type="GO" id="GO:0004175">
    <property type="term" value="F:endopeptidase activity"/>
    <property type="evidence" value="ECO:0007669"/>
    <property type="project" value="TreeGrafter"/>
</dbReference>
<dbReference type="CDD" id="cd07561">
    <property type="entry name" value="Peptidase_S41_CPP_like"/>
    <property type="match status" value="1"/>
</dbReference>
<dbReference type="InterPro" id="IPR029045">
    <property type="entry name" value="ClpP/crotonase-like_dom_sf"/>
</dbReference>
<proteinExistence type="predicted"/>
<evidence type="ECO:0000259" key="1">
    <source>
        <dbReference type="SMART" id="SM00228"/>
    </source>
</evidence>
<dbReference type="GO" id="GO:0006508">
    <property type="term" value="P:proteolysis"/>
    <property type="evidence" value="ECO:0007669"/>
    <property type="project" value="InterPro"/>
</dbReference>
<sequence>MFTRTTSPITSILGISIILLTGCGGGSGSSTNTSNNATNDATPPDTTWQAAQFQPAETFANYCANPRTGLDPFENMAYPDKQGSVAHEKMWLRSLTHETYLWYDEVEDTNPSDAESVAQYFNVLKTFQTTPSGNKKDNFHFTQSYEDYKKESQSGVSSGFGVRWSTISSTPPRVYRVAYTQDNSPAEIAGFKRGDTITAINGVSINSSDTEALLQGLNPTSGSTHTFTLAREGQPDPVVATVTAGDIVLTPVQNAQTFNVNGKTVGYVQFNQFISAGQSGLITAFKQFQSAGAEALVLDMRYNGGGLVEMAAQLGYMIAGPNNTDTQTSSPKVFSQTIYNDKLSANNRNVTFRNQEINWDTLQYTDTILPSTSLSTVYILSTENTCSASELIINGLRGIDLNVVLIGTPTCGKPYGFSPAPNCGQVYYTIQFTSANAKNFGAYSDGFTPVDAAGNSGELGLTSNVSGCAVNDDFAHALGDPQEGQLKAALEHIKTGNCPEVVQSRPSNYEISDYISVGVALKIPQNSANNGTLFIDIEEPN</sequence>
<dbReference type="OrthoDB" id="7168509at2"/>
<accession>A0A5S3VCC7</accession>
<dbReference type="SUPFAM" id="SSF52096">
    <property type="entry name" value="ClpP/crotonase"/>
    <property type="match status" value="1"/>
</dbReference>
<protein>
    <recommendedName>
        <fullName evidence="1">PDZ domain-containing protein</fullName>
    </recommendedName>
</protein>
<evidence type="ECO:0000313" key="3">
    <source>
        <dbReference type="Proteomes" id="UP000307217"/>
    </source>
</evidence>
<dbReference type="GO" id="GO:0008236">
    <property type="term" value="F:serine-type peptidase activity"/>
    <property type="evidence" value="ECO:0007669"/>
    <property type="project" value="InterPro"/>
</dbReference>
<dbReference type="InterPro" id="IPR001478">
    <property type="entry name" value="PDZ"/>
</dbReference>
<dbReference type="PANTHER" id="PTHR32060:SF30">
    <property type="entry name" value="CARBOXY-TERMINAL PROCESSING PROTEASE CTPA"/>
    <property type="match status" value="1"/>
</dbReference>
<comment type="caution">
    <text evidence="2">The sequence shown here is derived from an EMBL/GenBank/DDBJ whole genome shotgun (WGS) entry which is preliminary data.</text>
</comment>
<dbReference type="PANTHER" id="PTHR32060">
    <property type="entry name" value="TAIL-SPECIFIC PROTEASE"/>
    <property type="match status" value="1"/>
</dbReference>
<reference evidence="3" key="2">
    <citation type="submission" date="2019-06" db="EMBL/GenBank/DDBJ databases">
        <title>Co-occurence of chitin degradation, pigmentation and bioactivity in marine Pseudoalteromonas.</title>
        <authorList>
            <person name="Sonnenschein E.C."/>
            <person name="Bech P.K."/>
        </authorList>
    </citation>
    <scope>NUCLEOTIDE SEQUENCE [LARGE SCALE GENOMIC DNA]</scope>
    <source>
        <strain evidence="3">S3790</strain>
    </source>
</reference>
<dbReference type="RefSeq" id="WP_138590170.1">
    <property type="nucleotide sequence ID" value="NZ_PNBX01000013.1"/>
</dbReference>
<name>A0A5S3VCC7_9GAMM</name>
<dbReference type="Pfam" id="PF03572">
    <property type="entry name" value="Peptidase_S41"/>
    <property type="match status" value="1"/>
</dbReference>
<dbReference type="Gene3D" id="3.90.226.10">
    <property type="entry name" value="2-enoyl-CoA Hydratase, Chain A, domain 1"/>
    <property type="match status" value="1"/>
</dbReference>
<dbReference type="GO" id="GO:0007165">
    <property type="term" value="P:signal transduction"/>
    <property type="evidence" value="ECO:0007669"/>
    <property type="project" value="TreeGrafter"/>
</dbReference>
<dbReference type="SMART" id="SM00228">
    <property type="entry name" value="PDZ"/>
    <property type="match status" value="1"/>
</dbReference>
<dbReference type="Pfam" id="PF17820">
    <property type="entry name" value="PDZ_6"/>
    <property type="match status" value="1"/>
</dbReference>
<gene>
    <name evidence="2" type="ORF">CWC19_03885</name>
</gene>
<reference evidence="2 3" key="1">
    <citation type="submission" date="2018-01" db="EMBL/GenBank/DDBJ databases">
        <authorList>
            <person name="Paulsen S."/>
            <person name="Gram L.K."/>
        </authorList>
    </citation>
    <scope>NUCLEOTIDE SEQUENCE [LARGE SCALE GENOMIC DNA]</scope>
    <source>
        <strain evidence="2 3">S3790</strain>
    </source>
</reference>
<dbReference type="Gene3D" id="2.30.42.10">
    <property type="match status" value="1"/>
</dbReference>
<dbReference type="InterPro" id="IPR005151">
    <property type="entry name" value="Tail-specific_protease"/>
</dbReference>
<evidence type="ECO:0000313" key="2">
    <source>
        <dbReference type="EMBL" id="TMO69751.1"/>
    </source>
</evidence>
<dbReference type="AlphaFoldDB" id="A0A5S3VCC7"/>
<dbReference type="InterPro" id="IPR041489">
    <property type="entry name" value="PDZ_6"/>
</dbReference>
<dbReference type="Gene3D" id="3.30.750.170">
    <property type="match status" value="1"/>
</dbReference>
<dbReference type="EMBL" id="PNBX01000013">
    <property type="protein sequence ID" value="TMO69751.1"/>
    <property type="molecule type" value="Genomic_DNA"/>
</dbReference>
<dbReference type="SUPFAM" id="SSF50156">
    <property type="entry name" value="PDZ domain-like"/>
    <property type="match status" value="1"/>
</dbReference>
<dbReference type="PROSITE" id="PS51257">
    <property type="entry name" value="PROKAR_LIPOPROTEIN"/>
    <property type="match status" value="1"/>
</dbReference>
<dbReference type="InterPro" id="IPR036034">
    <property type="entry name" value="PDZ_sf"/>
</dbReference>
<dbReference type="Proteomes" id="UP000307217">
    <property type="component" value="Unassembled WGS sequence"/>
</dbReference>
<dbReference type="GO" id="GO:0030288">
    <property type="term" value="C:outer membrane-bounded periplasmic space"/>
    <property type="evidence" value="ECO:0007669"/>
    <property type="project" value="TreeGrafter"/>
</dbReference>